<sequence length="119" mass="13429">MKIKVNQLSNRMHEVKVTNRILRNTLKYQLSMAESDDVEDKSFTEQLHASLNAVNSNTDFIVDTLNLNKAEKEKLDNLSFAETVKIATRVALRVQGLSDEDIDMSAKKADASKSKDEDN</sequence>
<dbReference type="EMBL" id="ANKE01000373">
    <property type="protein sequence ID" value="EPC73042.1"/>
    <property type="molecule type" value="Genomic_DNA"/>
</dbReference>
<dbReference type="Proteomes" id="UP000014244">
    <property type="component" value="Unassembled WGS sequence"/>
</dbReference>
<name>A0A829H735_LACPA</name>
<protein>
    <submittedName>
        <fullName evidence="1">Putative phage tail protein</fullName>
    </submittedName>
</protein>
<gene>
    <name evidence="1" type="ORF">Lpp41_08003</name>
</gene>
<comment type="caution">
    <text evidence="1">The sequence shown here is derived from an EMBL/GenBank/DDBJ whole genome shotgun (WGS) entry which is preliminary data.</text>
</comment>
<dbReference type="InterPro" id="IPR009681">
    <property type="entry name" value="Phage_TAC_Siphoviridae"/>
</dbReference>
<reference evidence="1 2" key="1">
    <citation type="journal article" date="2013" name="PLoS ONE">
        <title>Lactobacillus paracasei comparative genomics: towards species pan-genome definition and exploitation of diversity.</title>
        <authorList>
            <person name="Smokvina T."/>
            <person name="Wels M."/>
            <person name="Polka J."/>
            <person name="Chervaux C."/>
            <person name="Brisse S."/>
            <person name="Boekhorst J."/>
            <person name="van Hylckama Vlieg J.E."/>
            <person name="Siezen R.J."/>
        </authorList>
    </citation>
    <scope>NUCLEOTIDE SEQUENCE [LARGE SCALE GENOMIC DNA]</scope>
    <source>
        <strain evidence="1 2">Lpp41</strain>
    </source>
</reference>
<dbReference type="Pfam" id="PF06896">
    <property type="entry name" value="Phage_TAC_3"/>
    <property type="match status" value="1"/>
</dbReference>
<proteinExistence type="predicted"/>
<accession>A0A829H735</accession>
<organism evidence="1 2">
    <name type="scientific">Lacticaseibacillus paracasei subsp. paracasei Lpp41</name>
    <dbReference type="NCBI Taxonomy" id="1256208"/>
    <lineage>
        <taxon>Bacteria</taxon>
        <taxon>Bacillati</taxon>
        <taxon>Bacillota</taxon>
        <taxon>Bacilli</taxon>
        <taxon>Lactobacillales</taxon>
        <taxon>Lactobacillaceae</taxon>
        <taxon>Lacticaseibacillus</taxon>
    </lineage>
</organism>
<evidence type="ECO:0000313" key="1">
    <source>
        <dbReference type="EMBL" id="EPC73042.1"/>
    </source>
</evidence>
<evidence type="ECO:0000313" key="2">
    <source>
        <dbReference type="Proteomes" id="UP000014244"/>
    </source>
</evidence>
<dbReference type="AlphaFoldDB" id="A0A829H735"/>